<name>A0ABS2RKX4_9ACTN</name>
<evidence type="ECO:0000256" key="1">
    <source>
        <dbReference type="SAM" id="Phobius"/>
    </source>
</evidence>
<proteinExistence type="predicted"/>
<feature type="transmembrane region" description="Helical" evidence="1">
    <location>
        <begin position="95"/>
        <end position="113"/>
    </location>
</feature>
<keyword evidence="1" id="KW-0472">Membrane</keyword>
<dbReference type="Proteomes" id="UP000704762">
    <property type="component" value="Unassembled WGS sequence"/>
</dbReference>
<evidence type="ECO:0008006" key="4">
    <source>
        <dbReference type="Google" id="ProtNLM"/>
    </source>
</evidence>
<comment type="caution">
    <text evidence="2">The sequence shown here is derived from an EMBL/GenBank/DDBJ whole genome shotgun (WGS) entry which is preliminary data.</text>
</comment>
<organism evidence="2 3">
    <name type="scientific">Microlunatus panaciterrae</name>
    <dbReference type="NCBI Taxonomy" id="400768"/>
    <lineage>
        <taxon>Bacteria</taxon>
        <taxon>Bacillati</taxon>
        <taxon>Actinomycetota</taxon>
        <taxon>Actinomycetes</taxon>
        <taxon>Propionibacteriales</taxon>
        <taxon>Propionibacteriaceae</taxon>
        <taxon>Microlunatus</taxon>
    </lineage>
</organism>
<dbReference type="EMBL" id="JAFBCF010000001">
    <property type="protein sequence ID" value="MBM7799652.1"/>
    <property type="molecule type" value="Genomic_DNA"/>
</dbReference>
<accession>A0ABS2RKX4</accession>
<gene>
    <name evidence="2" type="ORF">JOE57_002573</name>
</gene>
<evidence type="ECO:0000313" key="3">
    <source>
        <dbReference type="Proteomes" id="UP000704762"/>
    </source>
</evidence>
<keyword evidence="1" id="KW-0812">Transmembrane</keyword>
<keyword evidence="1" id="KW-1133">Transmembrane helix</keyword>
<evidence type="ECO:0000313" key="2">
    <source>
        <dbReference type="EMBL" id="MBM7799652.1"/>
    </source>
</evidence>
<protein>
    <recommendedName>
        <fullName evidence="4">Integral membrane protein</fullName>
    </recommendedName>
</protein>
<feature type="transmembrane region" description="Helical" evidence="1">
    <location>
        <begin position="6"/>
        <end position="25"/>
    </location>
</feature>
<sequence length="114" mass="12291">MEIVQQILVLVHLVGFASLFGGFLVQMRTAHPEVNPAMLHGALTQLASGLVLVVLLEVGDEPVNHVKIGIKLLVTLAITVLVVKNRKFESIPRGLWALLGALTLLNAALAVLWK</sequence>
<feature type="transmembrane region" description="Helical" evidence="1">
    <location>
        <begin position="37"/>
        <end position="56"/>
    </location>
</feature>
<keyword evidence="3" id="KW-1185">Reference proteome</keyword>
<reference evidence="2 3" key="1">
    <citation type="submission" date="2021-01" db="EMBL/GenBank/DDBJ databases">
        <title>Sequencing the genomes of 1000 actinobacteria strains.</title>
        <authorList>
            <person name="Klenk H.-P."/>
        </authorList>
    </citation>
    <scope>NUCLEOTIDE SEQUENCE [LARGE SCALE GENOMIC DNA]</scope>
    <source>
        <strain evidence="2 3">DSM 18662</strain>
    </source>
</reference>
<dbReference type="RefSeq" id="WP_204918547.1">
    <property type="nucleotide sequence ID" value="NZ_BAAAQP010000003.1"/>
</dbReference>